<accession>A0A177TF23</accession>
<evidence type="ECO:0000313" key="3">
    <source>
        <dbReference type="Proteomes" id="UP000077521"/>
    </source>
</evidence>
<feature type="compositionally biased region" description="Low complexity" evidence="1">
    <location>
        <begin position="25"/>
        <end position="41"/>
    </location>
</feature>
<organism evidence="2 3">
    <name type="scientific">Tilletia indica</name>
    <dbReference type="NCBI Taxonomy" id="43049"/>
    <lineage>
        <taxon>Eukaryota</taxon>
        <taxon>Fungi</taxon>
        <taxon>Dikarya</taxon>
        <taxon>Basidiomycota</taxon>
        <taxon>Ustilaginomycotina</taxon>
        <taxon>Exobasidiomycetes</taxon>
        <taxon>Tilletiales</taxon>
        <taxon>Tilletiaceae</taxon>
        <taxon>Tilletia</taxon>
    </lineage>
</organism>
<dbReference type="Proteomes" id="UP000077521">
    <property type="component" value="Unassembled WGS sequence"/>
</dbReference>
<keyword evidence="3" id="KW-1185">Reference proteome</keyword>
<evidence type="ECO:0000313" key="2">
    <source>
        <dbReference type="EMBL" id="KAE8248572.1"/>
    </source>
</evidence>
<reference evidence="2" key="1">
    <citation type="submission" date="2016-04" db="EMBL/GenBank/DDBJ databases">
        <authorList>
            <person name="Nguyen H.D."/>
            <person name="Samba Siva P."/>
            <person name="Cullis J."/>
            <person name="Levesque C.A."/>
            <person name="Hambleton S."/>
        </authorList>
    </citation>
    <scope>NUCLEOTIDE SEQUENCE</scope>
    <source>
        <strain evidence="2">DAOMC 236416</strain>
    </source>
</reference>
<dbReference type="AlphaFoldDB" id="A0A177TF23"/>
<comment type="caution">
    <text evidence="2">The sequence shown here is derived from an EMBL/GenBank/DDBJ whole genome shotgun (WGS) entry which is preliminary data.</text>
</comment>
<sequence>MPNESRQSGKKRGRGRPKGSKNKARSSSGKSASSSKTTARGQSSSMGQGAEQPGQAPAEGSVNAANLPPYGSPPISISGSSEEDDPGSVEDFSESGDGWTECESWDLSDWRDMRYVANTLVARTHIYIDYWTQSQRDRLALAFLACSMAMKPST</sequence>
<feature type="compositionally biased region" description="Acidic residues" evidence="1">
    <location>
        <begin position="81"/>
        <end position="94"/>
    </location>
</feature>
<evidence type="ECO:0000256" key="1">
    <source>
        <dbReference type="SAM" id="MobiDB-lite"/>
    </source>
</evidence>
<dbReference type="EMBL" id="LWDF02000443">
    <property type="protein sequence ID" value="KAE8248572.1"/>
    <property type="molecule type" value="Genomic_DNA"/>
</dbReference>
<feature type="region of interest" description="Disordered" evidence="1">
    <location>
        <begin position="1"/>
        <end position="101"/>
    </location>
</feature>
<reference evidence="2" key="2">
    <citation type="journal article" date="2019" name="IMA Fungus">
        <title>Genome sequencing and comparison of five Tilletia species to identify candidate genes for the detection of regulated species infecting wheat.</title>
        <authorList>
            <person name="Nguyen H.D.T."/>
            <person name="Sultana T."/>
            <person name="Kesanakurti P."/>
            <person name="Hambleton S."/>
        </authorList>
    </citation>
    <scope>NUCLEOTIDE SEQUENCE</scope>
    <source>
        <strain evidence="2">DAOMC 236416</strain>
    </source>
</reference>
<protein>
    <submittedName>
        <fullName evidence="2">Uncharacterized protein</fullName>
    </submittedName>
</protein>
<proteinExistence type="predicted"/>
<gene>
    <name evidence="2" type="ORF">A4X13_0g5561</name>
</gene>
<name>A0A177TF23_9BASI</name>
<feature type="compositionally biased region" description="Basic residues" evidence="1">
    <location>
        <begin position="8"/>
        <end position="24"/>
    </location>
</feature>